<dbReference type="InterPro" id="IPR025405">
    <property type="entry name" value="DUF4131"/>
</dbReference>
<keyword evidence="3 6" id="KW-0812">Transmembrane</keyword>
<dbReference type="InterPro" id="IPR004477">
    <property type="entry name" value="ComEC_N"/>
</dbReference>
<evidence type="ECO:0000259" key="8">
    <source>
        <dbReference type="Pfam" id="PF13567"/>
    </source>
</evidence>
<feature type="transmembrane region" description="Helical" evidence="6">
    <location>
        <begin position="527"/>
        <end position="545"/>
    </location>
</feature>
<feature type="transmembrane region" description="Helical" evidence="6">
    <location>
        <begin position="462"/>
        <end position="489"/>
    </location>
</feature>
<dbReference type="Proteomes" id="UP001375743">
    <property type="component" value="Unassembled WGS sequence"/>
</dbReference>
<accession>A0ABU8XMF0</accession>
<evidence type="ECO:0000259" key="7">
    <source>
        <dbReference type="Pfam" id="PF03772"/>
    </source>
</evidence>
<reference evidence="9 10" key="1">
    <citation type="submission" date="2024-01" db="EMBL/GenBank/DDBJ databases">
        <title>Multi-omics insights into the function and evolution of sodium benzoate biodegradation pathways in Benzoatithermus flavus gen. nov., sp. nov. from hot spring.</title>
        <authorList>
            <person name="Hu C.-J."/>
            <person name="Li W.-J."/>
        </authorList>
    </citation>
    <scope>NUCLEOTIDE SEQUENCE [LARGE SCALE GENOMIC DNA]</scope>
    <source>
        <strain evidence="9 10">SYSU G07066</strain>
    </source>
</reference>
<feature type="transmembrane region" description="Helical" evidence="6">
    <location>
        <begin position="433"/>
        <end position="456"/>
    </location>
</feature>
<feature type="transmembrane region" description="Helical" evidence="6">
    <location>
        <begin position="552"/>
        <end position="568"/>
    </location>
</feature>
<feature type="transmembrane region" description="Helical" evidence="6">
    <location>
        <begin position="70"/>
        <end position="88"/>
    </location>
</feature>
<keyword evidence="5 6" id="KW-0472">Membrane</keyword>
<evidence type="ECO:0000256" key="6">
    <source>
        <dbReference type="SAM" id="Phobius"/>
    </source>
</evidence>
<dbReference type="Pfam" id="PF03772">
    <property type="entry name" value="Competence"/>
    <property type="match status" value="1"/>
</dbReference>
<dbReference type="Pfam" id="PF13567">
    <property type="entry name" value="DUF4131"/>
    <property type="match status" value="1"/>
</dbReference>
<feature type="transmembrane region" description="Helical" evidence="6">
    <location>
        <begin position="287"/>
        <end position="313"/>
    </location>
</feature>
<dbReference type="InterPro" id="IPR052159">
    <property type="entry name" value="Competence_DNA_uptake"/>
</dbReference>
<evidence type="ECO:0000256" key="4">
    <source>
        <dbReference type="ARBA" id="ARBA00022989"/>
    </source>
</evidence>
<feature type="transmembrane region" description="Helical" evidence="6">
    <location>
        <begin position="394"/>
        <end position="413"/>
    </location>
</feature>
<proteinExistence type="predicted"/>
<sequence length="724" mass="76756">MQQRLDHPVSVIGSVAGGRRPWRLLHPVRASLEELIGLLEQERSRWLLWLPVLVGAGIVCFFALPGEPPLWTGWLATLLGLGLLILACRAWPAPVGAREALFIGVAATLFGAALAQVRLHAVAAPVLGKARTVVVEGRIADLAPLPRGVRVLLDQVRLEGVLPERTPATVRVSLRRAPEGLMPGERIRLRARLQPPLAPVLPGAFDFARQAWFERLGAIGFALGAAERLPGHTSGPMLIVAGLRAAIADRIVASNPGPAGAVAAAIMVGITAGIDQETWRAMQVSGLAHLLSVSGLHMALVAGTVFTACRWLLALIPAVALRFPVKKIAALLALPAAFFYLLLTGASVPTQRSFLMSAVALVAIVADRDPFSLRLLAWSALVVLVLAPESVLGASFQLSFAAVLALVVAYEGLSRRPRSGDREPRRFAVVWRYLGGILLTTLVASAATTPFAAFHFQTIPTYGVLANLVAVPLTSFLVMPAGLLGLALVPCGWDQPLFALMTGGVEGVLLTARAVAAMPGASLLVHAWPPEALALLAGGGLWLALWQQRWRWLGLLPCLAAAVLVLTSRPPDLLVDGSLNMAAIRHADGAVTMIEWDRDRLVRATWLRHLGVAEALPTPVAGAERGIACDPFGCTVELAGRRVALARRPEAAFEDCGRVDLVVARVGPERCGRGGALIGPKALAASGGIAVVRSDEELVVETVAARRGRWPWVPSRALLNAKVE</sequence>
<keyword evidence="10" id="KW-1185">Reference proteome</keyword>
<evidence type="ECO:0000256" key="1">
    <source>
        <dbReference type="ARBA" id="ARBA00004651"/>
    </source>
</evidence>
<protein>
    <submittedName>
        <fullName evidence="9">ComEC/Rec2 family competence protein</fullName>
    </submittedName>
</protein>
<name>A0ABU8XMF0_9PROT</name>
<evidence type="ECO:0000313" key="9">
    <source>
        <dbReference type="EMBL" id="MEK0081630.1"/>
    </source>
</evidence>
<organism evidence="9 10">
    <name type="scientific">Benzoatithermus flavus</name>
    <dbReference type="NCBI Taxonomy" id="3108223"/>
    <lineage>
        <taxon>Bacteria</taxon>
        <taxon>Pseudomonadati</taxon>
        <taxon>Pseudomonadota</taxon>
        <taxon>Alphaproteobacteria</taxon>
        <taxon>Geminicoccales</taxon>
        <taxon>Geminicoccaceae</taxon>
        <taxon>Benzoatithermus</taxon>
    </lineage>
</organism>
<feature type="transmembrane region" description="Helical" evidence="6">
    <location>
        <begin position="100"/>
        <end position="119"/>
    </location>
</feature>
<evidence type="ECO:0000256" key="3">
    <source>
        <dbReference type="ARBA" id="ARBA00022692"/>
    </source>
</evidence>
<feature type="transmembrane region" description="Helical" evidence="6">
    <location>
        <begin position="46"/>
        <end position="64"/>
    </location>
</feature>
<dbReference type="NCBIfam" id="TIGR00360">
    <property type="entry name" value="ComEC_N-term"/>
    <property type="match status" value="1"/>
</dbReference>
<keyword evidence="4 6" id="KW-1133">Transmembrane helix</keyword>
<feature type="domain" description="DUF4131" evidence="8">
    <location>
        <begin position="71"/>
        <end position="222"/>
    </location>
</feature>
<dbReference type="EMBL" id="JBBLZC010000001">
    <property type="protein sequence ID" value="MEK0081630.1"/>
    <property type="molecule type" value="Genomic_DNA"/>
</dbReference>
<dbReference type="RefSeq" id="WP_418157481.1">
    <property type="nucleotide sequence ID" value="NZ_JBBLZC010000001.1"/>
</dbReference>
<keyword evidence="2" id="KW-1003">Cell membrane</keyword>
<evidence type="ECO:0000256" key="2">
    <source>
        <dbReference type="ARBA" id="ARBA00022475"/>
    </source>
</evidence>
<dbReference type="PANTHER" id="PTHR30619:SF1">
    <property type="entry name" value="RECOMBINATION PROTEIN 2"/>
    <property type="match status" value="1"/>
</dbReference>
<dbReference type="PANTHER" id="PTHR30619">
    <property type="entry name" value="DNA INTERNALIZATION/COMPETENCE PROTEIN COMEC/REC2"/>
    <property type="match status" value="1"/>
</dbReference>
<evidence type="ECO:0000256" key="5">
    <source>
        <dbReference type="ARBA" id="ARBA00023136"/>
    </source>
</evidence>
<feature type="transmembrane region" description="Helical" evidence="6">
    <location>
        <begin position="325"/>
        <end position="343"/>
    </location>
</feature>
<gene>
    <name evidence="9" type="ORF">U1T56_00575</name>
</gene>
<comment type="caution">
    <text evidence="9">The sequence shown here is derived from an EMBL/GenBank/DDBJ whole genome shotgun (WGS) entry which is preliminary data.</text>
</comment>
<comment type="subcellular location">
    <subcellularLocation>
        <location evidence="1">Cell membrane</location>
        <topology evidence="1">Multi-pass membrane protein</topology>
    </subcellularLocation>
</comment>
<feature type="transmembrane region" description="Helical" evidence="6">
    <location>
        <begin position="496"/>
        <end position="515"/>
    </location>
</feature>
<evidence type="ECO:0000313" key="10">
    <source>
        <dbReference type="Proteomes" id="UP001375743"/>
    </source>
</evidence>
<feature type="domain" description="ComEC/Rec2-related protein" evidence="7">
    <location>
        <begin position="267"/>
        <end position="549"/>
    </location>
</feature>